<keyword evidence="6" id="KW-0407">Ion channel</keyword>
<dbReference type="CDD" id="cd23106">
    <property type="entry name" value="neurotoxins_LC_scorpion"/>
    <property type="match status" value="1"/>
</dbReference>
<dbReference type="Gene3D" id="3.30.30.10">
    <property type="entry name" value="Knottin, scorpion toxin-like"/>
    <property type="match status" value="1"/>
</dbReference>
<dbReference type="AlphaFoldDB" id="A0A0K0LBV3"/>
<name>A0A0K0LBV3_9SCOR</name>
<keyword evidence="6" id="KW-0406">Ion transport</keyword>
<dbReference type="InterPro" id="IPR044062">
    <property type="entry name" value="LCN-type_CS_alpha_beta_dom"/>
</dbReference>
<dbReference type="PRINTS" id="PR00285">
    <property type="entry name" value="SCORPNTOXIN"/>
</dbReference>
<dbReference type="InterPro" id="IPR036574">
    <property type="entry name" value="Scorpion_toxin-like_sf"/>
</dbReference>
<dbReference type="InterPro" id="IPR002061">
    <property type="entry name" value="Scorpion_toxinL/defensin"/>
</dbReference>
<feature type="chain" id="PRO_5005451026" evidence="4">
    <location>
        <begin position="21"/>
        <end position="86"/>
    </location>
</feature>
<dbReference type="SUPFAM" id="SSF57095">
    <property type="entry name" value="Scorpion toxin-like"/>
    <property type="match status" value="1"/>
</dbReference>
<evidence type="ECO:0000256" key="4">
    <source>
        <dbReference type="SAM" id="SignalP"/>
    </source>
</evidence>
<proteinExistence type="evidence at transcript level"/>
<dbReference type="GO" id="GO:0006952">
    <property type="term" value="P:defense response"/>
    <property type="evidence" value="ECO:0007669"/>
    <property type="project" value="InterPro"/>
</dbReference>
<keyword evidence="6" id="KW-0813">Transport</keyword>
<dbReference type="PROSITE" id="PS51863">
    <property type="entry name" value="LCN_CSAB"/>
    <property type="match status" value="1"/>
</dbReference>
<evidence type="ECO:0000256" key="2">
    <source>
        <dbReference type="ARBA" id="ARBA00022525"/>
    </source>
</evidence>
<keyword evidence="2" id="KW-0964">Secreted</keyword>
<feature type="domain" description="LCN-type CS-alpha/beta" evidence="5">
    <location>
        <begin position="21"/>
        <end position="83"/>
    </location>
</feature>
<evidence type="ECO:0000259" key="5">
    <source>
        <dbReference type="PROSITE" id="PS51863"/>
    </source>
</evidence>
<organism evidence="6">
    <name type="scientific">Androctonus bicolor</name>
    <dbReference type="NCBI Taxonomy" id="748906"/>
    <lineage>
        <taxon>Eukaryota</taxon>
        <taxon>Metazoa</taxon>
        <taxon>Ecdysozoa</taxon>
        <taxon>Arthropoda</taxon>
        <taxon>Chelicerata</taxon>
        <taxon>Arachnida</taxon>
        <taxon>Scorpiones</taxon>
        <taxon>Buthida</taxon>
        <taxon>Buthoidea</taxon>
        <taxon>Buthidae</taxon>
        <taxon>Androctonus</taxon>
    </lineage>
</organism>
<keyword evidence="3" id="KW-1015">Disulfide bond</keyword>
<evidence type="ECO:0000313" key="6">
    <source>
        <dbReference type="EMBL" id="AIX87635.1"/>
    </source>
</evidence>
<dbReference type="GO" id="GO:0019871">
    <property type="term" value="F:sodium channel inhibitor activity"/>
    <property type="evidence" value="ECO:0007669"/>
    <property type="project" value="InterPro"/>
</dbReference>
<dbReference type="InterPro" id="IPR018218">
    <property type="entry name" value="Scorpion_toxinL"/>
</dbReference>
<protein>
    <submittedName>
        <fullName evidence="6">Sodium channel blocker AbNaTx25</fullName>
    </submittedName>
</protein>
<accession>A0A0K0LBV3</accession>
<evidence type="ECO:0000256" key="3">
    <source>
        <dbReference type="ARBA" id="ARBA00023157"/>
    </source>
</evidence>
<keyword evidence="4" id="KW-0732">Signal</keyword>
<dbReference type="SMART" id="SM00505">
    <property type="entry name" value="Knot1"/>
    <property type="match status" value="1"/>
</dbReference>
<reference evidence="6" key="1">
    <citation type="journal article" date="2015" name="J. Proteomics">
        <title>Unique diversity of the venom peptides from the scorpion Androctonus bicolor revealed by transcriptomic and proteomic analysis.</title>
        <authorList>
            <person name="Zhang L."/>
            <person name="Shi W."/>
            <person name="Zeng X.C."/>
            <person name="Ge F."/>
            <person name="Yang M."/>
            <person name="Nie Y."/>
            <person name="Bao A."/>
            <person name="Wu S."/>
            <person name="E G."/>
        </authorList>
    </citation>
    <scope>NUCLEOTIDE SEQUENCE</scope>
</reference>
<evidence type="ECO:0000256" key="1">
    <source>
        <dbReference type="ARBA" id="ARBA00004613"/>
    </source>
</evidence>
<feature type="signal peptide" evidence="4">
    <location>
        <begin position="1"/>
        <end position="20"/>
    </location>
</feature>
<dbReference type="Pfam" id="PF00537">
    <property type="entry name" value="Toxin_3"/>
    <property type="match status" value="1"/>
</dbReference>
<sequence>MMKIIIFLIVSSLVLIEVKTEHGYLLDKYTGCKVWCVINNESCNGECKRRGGYYGYCYFWKLACYCQGARKSELWNYKTNKCNGKL</sequence>
<dbReference type="GO" id="GO:0090729">
    <property type="term" value="F:toxin activity"/>
    <property type="evidence" value="ECO:0007669"/>
    <property type="project" value="InterPro"/>
</dbReference>
<dbReference type="GO" id="GO:0034220">
    <property type="term" value="P:monoatomic ion transmembrane transport"/>
    <property type="evidence" value="ECO:0007669"/>
    <property type="project" value="UniProtKB-KW"/>
</dbReference>
<dbReference type="InterPro" id="IPR003614">
    <property type="entry name" value="Knottins"/>
</dbReference>
<comment type="subcellular location">
    <subcellularLocation>
        <location evidence="1">Secreted</location>
    </subcellularLocation>
</comment>
<dbReference type="GO" id="GO:0005576">
    <property type="term" value="C:extracellular region"/>
    <property type="evidence" value="ECO:0007669"/>
    <property type="project" value="UniProtKB-SubCell"/>
</dbReference>
<dbReference type="EMBL" id="KJ787347">
    <property type="protein sequence ID" value="AIX87635.1"/>
    <property type="molecule type" value="mRNA"/>
</dbReference>